<keyword evidence="6 9" id="KW-0067">ATP-binding</keyword>
<evidence type="ECO:0000259" key="11">
    <source>
        <dbReference type="PROSITE" id="PS50011"/>
    </source>
</evidence>
<dbReference type="Gene3D" id="1.10.510.10">
    <property type="entry name" value="Transferase(Phosphotransferase) domain 1"/>
    <property type="match status" value="1"/>
</dbReference>
<dbReference type="PROSITE" id="PS00108">
    <property type="entry name" value="PROTEIN_KINASE_ST"/>
    <property type="match status" value="1"/>
</dbReference>
<dbReference type="Proteomes" id="UP000595140">
    <property type="component" value="Unassembled WGS sequence"/>
</dbReference>
<gene>
    <name evidence="12" type="ORF">CCAM_LOCUS27849</name>
</gene>
<dbReference type="InterPro" id="IPR008271">
    <property type="entry name" value="Ser/Thr_kinase_AS"/>
</dbReference>
<accession>A0A484MAW7</accession>
<keyword evidence="5" id="KW-0418">Kinase</keyword>
<dbReference type="SUPFAM" id="SSF56112">
    <property type="entry name" value="Protein kinase-like (PK-like)"/>
    <property type="match status" value="1"/>
</dbReference>
<protein>
    <recommendedName>
        <fullName evidence="1">non-specific serine/threonine protein kinase</fullName>
        <ecNumber evidence="1">2.7.11.1</ecNumber>
    </recommendedName>
</protein>
<keyword evidence="3" id="KW-0808">Transferase</keyword>
<dbReference type="GO" id="GO:0005524">
    <property type="term" value="F:ATP binding"/>
    <property type="evidence" value="ECO:0007669"/>
    <property type="project" value="UniProtKB-UniRule"/>
</dbReference>
<evidence type="ECO:0000256" key="1">
    <source>
        <dbReference type="ARBA" id="ARBA00012513"/>
    </source>
</evidence>
<reference evidence="12 13" key="1">
    <citation type="submission" date="2018-04" db="EMBL/GenBank/DDBJ databases">
        <authorList>
            <person name="Vogel A."/>
        </authorList>
    </citation>
    <scope>NUCLEOTIDE SEQUENCE [LARGE SCALE GENOMIC DNA]</scope>
</reference>
<dbReference type="PANTHER" id="PTHR47973">
    <property type="entry name" value="CYSTEINE-RICH RECEPTOR-LIKE PROTEIN KINASE 3"/>
    <property type="match status" value="1"/>
</dbReference>
<feature type="binding site" evidence="9">
    <location>
        <position position="122"/>
    </location>
    <ligand>
        <name>ATP</name>
        <dbReference type="ChEBI" id="CHEBI:30616"/>
    </ligand>
</feature>
<evidence type="ECO:0000256" key="8">
    <source>
        <dbReference type="ARBA" id="ARBA00048679"/>
    </source>
</evidence>
<dbReference type="PROSITE" id="PS00107">
    <property type="entry name" value="PROTEIN_KINASE_ATP"/>
    <property type="match status" value="1"/>
</dbReference>
<evidence type="ECO:0000256" key="2">
    <source>
        <dbReference type="ARBA" id="ARBA00022527"/>
    </source>
</evidence>
<evidence type="ECO:0000256" key="3">
    <source>
        <dbReference type="ARBA" id="ARBA00022679"/>
    </source>
</evidence>
<evidence type="ECO:0000256" key="6">
    <source>
        <dbReference type="ARBA" id="ARBA00022840"/>
    </source>
</evidence>
<comment type="catalytic activity">
    <reaction evidence="7">
        <text>L-threonyl-[protein] + ATP = O-phospho-L-threonyl-[protein] + ADP + H(+)</text>
        <dbReference type="Rhea" id="RHEA:46608"/>
        <dbReference type="Rhea" id="RHEA-COMP:11060"/>
        <dbReference type="Rhea" id="RHEA-COMP:11605"/>
        <dbReference type="ChEBI" id="CHEBI:15378"/>
        <dbReference type="ChEBI" id="CHEBI:30013"/>
        <dbReference type="ChEBI" id="CHEBI:30616"/>
        <dbReference type="ChEBI" id="CHEBI:61977"/>
        <dbReference type="ChEBI" id="CHEBI:456216"/>
        <dbReference type="EC" id="2.7.11.1"/>
    </reaction>
</comment>
<feature type="domain" description="Protein kinase" evidence="11">
    <location>
        <begin position="93"/>
        <end position="258"/>
    </location>
</feature>
<evidence type="ECO:0000256" key="10">
    <source>
        <dbReference type="RuleBase" id="RU000304"/>
    </source>
</evidence>
<evidence type="ECO:0000313" key="13">
    <source>
        <dbReference type="Proteomes" id="UP000595140"/>
    </source>
</evidence>
<evidence type="ECO:0000256" key="5">
    <source>
        <dbReference type="ARBA" id="ARBA00022777"/>
    </source>
</evidence>
<dbReference type="InterPro" id="IPR017441">
    <property type="entry name" value="Protein_kinase_ATP_BS"/>
</dbReference>
<name>A0A484MAW7_9ASTE</name>
<dbReference type="InterPro" id="IPR052059">
    <property type="entry name" value="CR_Ser/Thr_kinase"/>
</dbReference>
<sequence length="258" mass="29936">MLRWMCGKTRLDRISNEVIRRQVGMAPVEDKLREARLRWFGHVRRRDADAPVRRWERIMVIGGSRGRGRPRKNWKEVEPGVSWKQLPYFRVGASEENNLGEGGFGDVHKGTLKNGKIVAVKKLAIEQSKQMEEDLESEVKLISNVHHRNLVRLLGCCTKGLDRFLIYEYMKNNNVGEFLFGEKRGSLNWKQRYSIILGIARGLAYLHEEFHVCIIHRDIKPCNVLLDEAFQPKIADFDLARLLPRDQSHINTKFSGTM</sequence>
<evidence type="ECO:0000313" key="12">
    <source>
        <dbReference type="EMBL" id="VFQ86073.1"/>
    </source>
</evidence>
<keyword evidence="2 10" id="KW-0723">Serine/threonine-protein kinase</keyword>
<keyword evidence="4 9" id="KW-0547">Nucleotide-binding</keyword>
<evidence type="ECO:0000256" key="9">
    <source>
        <dbReference type="PROSITE-ProRule" id="PRU10141"/>
    </source>
</evidence>
<dbReference type="EMBL" id="OOIL02003067">
    <property type="protein sequence ID" value="VFQ86073.1"/>
    <property type="molecule type" value="Genomic_DNA"/>
</dbReference>
<dbReference type="Pfam" id="PF00069">
    <property type="entry name" value="Pkinase"/>
    <property type="match status" value="1"/>
</dbReference>
<comment type="similarity">
    <text evidence="10">Belongs to the protein kinase superfamily.</text>
</comment>
<evidence type="ECO:0000256" key="4">
    <source>
        <dbReference type="ARBA" id="ARBA00022741"/>
    </source>
</evidence>
<organism evidence="12 13">
    <name type="scientific">Cuscuta campestris</name>
    <dbReference type="NCBI Taxonomy" id="132261"/>
    <lineage>
        <taxon>Eukaryota</taxon>
        <taxon>Viridiplantae</taxon>
        <taxon>Streptophyta</taxon>
        <taxon>Embryophyta</taxon>
        <taxon>Tracheophyta</taxon>
        <taxon>Spermatophyta</taxon>
        <taxon>Magnoliopsida</taxon>
        <taxon>eudicotyledons</taxon>
        <taxon>Gunneridae</taxon>
        <taxon>Pentapetalae</taxon>
        <taxon>asterids</taxon>
        <taxon>lamiids</taxon>
        <taxon>Solanales</taxon>
        <taxon>Convolvulaceae</taxon>
        <taxon>Cuscuteae</taxon>
        <taxon>Cuscuta</taxon>
        <taxon>Cuscuta subgen. Grammica</taxon>
        <taxon>Cuscuta sect. Cleistogrammica</taxon>
    </lineage>
</organism>
<dbReference type="EC" id="2.7.11.1" evidence="1"/>
<dbReference type="Gene3D" id="3.30.200.20">
    <property type="entry name" value="Phosphorylase Kinase, domain 1"/>
    <property type="match status" value="1"/>
</dbReference>
<dbReference type="SMART" id="SM00220">
    <property type="entry name" value="S_TKc"/>
    <property type="match status" value="1"/>
</dbReference>
<dbReference type="InterPro" id="IPR000719">
    <property type="entry name" value="Prot_kinase_dom"/>
</dbReference>
<dbReference type="InterPro" id="IPR011009">
    <property type="entry name" value="Kinase-like_dom_sf"/>
</dbReference>
<proteinExistence type="inferred from homology"/>
<dbReference type="AlphaFoldDB" id="A0A484MAW7"/>
<dbReference type="PROSITE" id="PS50011">
    <property type="entry name" value="PROTEIN_KINASE_DOM"/>
    <property type="match status" value="1"/>
</dbReference>
<keyword evidence="13" id="KW-1185">Reference proteome</keyword>
<dbReference type="FunFam" id="1.10.510.10:FF:001023">
    <property type="entry name" value="Os07g0541700 protein"/>
    <property type="match status" value="1"/>
</dbReference>
<comment type="catalytic activity">
    <reaction evidence="8">
        <text>L-seryl-[protein] + ATP = O-phospho-L-seryl-[protein] + ADP + H(+)</text>
        <dbReference type="Rhea" id="RHEA:17989"/>
        <dbReference type="Rhea" id="RHEA-COMP:9863"/>
        <dbReference type="Rhea" id="RHEA-COMP:11604"/>
        <dbReference type="ChEBI" id="CHEBI:15378"/>
        <dbReference type="ChEBI" id="CHEBI:29999"/>
        <dbReference type="ChEBI" id="CHEBI:30616"/>
        <dbReference type="ChEBI" id="CHEBI:83421"/>
        <dbReference type="ChEBI" id="CHEBI:456216"/>
        <dbReference type="EC" id="2.7.11.1"/>
    </reaction>
</comment>
<evidence type="ECO:0000256" key="7">
    <source>
        <dbReference type="ARBA" id="ARBA00047899"/>
    </source>
</evidence>
<dbReference type="GO" id="GO:0004674">
    <property type="term" value="F:protein serine/threonine kinase activity"/>
    <property type="evidence" value="ECO:0007669"/>
    <property type="project" value="UniProtKB-KW"/>
</dbReference>
<dbReference type="OrthoDB" id="1908121at2759"/>